<dbReference type="Pfam" id="PF00593">
    <property type="entry name" value="TonB_dep_Rec_b-barrel"/>
    <property type="match status" value="1"/>
</dbReference>
<keyword evidence="5 12" id="KW-0732">Signal</keyword>
<dbReference type="GO" id="GO:0044718">
    <property type="term" value="P:siderophore transmembrane transport"/>
    <property type="evidence" value="ECO:0007669"/>
    <property type="project" value="TreeGrafter"/>
</dbReference>
<dbReference type="PANTHER" id="PTHR30069:SF29">
    <property type="entry name" value="HEMOGLOBIN AND HEMOGLOBIN-HAPTOGLOBIN-BINDING PROTEIN 1-RELATED"/>
    <property type="match status" value="1"/>
</dbReference>
<accession>A0A9X3J5C8</accession>
<dbReference type="GO" id="GO:0009279">
    <property type="term" value="C:cell outer membrane"/>
    <property type="evidence" value="ECO:0007669"/>
    <property type="project" value="UniProtKB-SubCell"/>
</dbReference>
<dbReference type="EMBL" id="JAPOHD010000027">
    <property type="protein sequence ID" value="MCY1721424.1"/>
    <property type="molecule type" value="Genomic_DNA"/>
</dbReference>
<evidence type="ECO:0000259" key="14">
    <source>
        <dbReference type="Pfam" id="PF07715"/>
    </source>
</evidence>
<evidence type="ECO:0000256" key="1">
    <source>
        <dbReference type="ARBA" id="ARBA00004571"/>
    </source>
</evidence>
<evidence type="ECO:0000256" key="5">
    <source>
        <dbReference type="ARBA" id="ARBA00022729"/>
    </source>
</evidence>
<dbReference type="RefSeq" id="WP_343333754.1">
    <property type="nucleotide sequence ID" value="NZ_JAPOHD010000027.1"/>
</dbReference>
<keyword evidence="6 11" id="KW-0798">TonB box</keyword>
<organism evidence="15 16">
    <name type="scientific">Draconibacterium aestuarii</name>
    <dbReference type="NCBI Taxonomy" id="2998507"/>
    <lineage>
        <taxon>Bacteria</taxon>
        <taxon>Pseudomonadati</taxon>
        <taxon>Bacteroidota</taxon>
        <taxon>Bacteroidia</taxon>
        <taxon>Marinilabiliales</taxon>
        <taxon>Prolixibacteraceae</taxon>
        <taxon>Draconibacterium</taxon>
    </lineage>
</organism>
<dbReference type="Gene3D" id="2.40.170.20">
    <property type="entry name" value="TonB-dependent receptor, beta-barrel domain"/>
    <property type="match status" value="1"/>
</dbReference>
<dbReference type="AlphaFoldDB" id="A0A9X3J5C8"/>
<evidence type="ECO:0000256" key="10">
    <source>
        <dbReference type="PROSITE-ProRule" id="PRU01360"/>
    </source>
</evidence>
<dbReference type="InterPro" id="IPR036942">
    <property type="entry name" value="Beta-barrel_TonB_sf"/>
</dbReference>
<evidence type="ECO:0000313" key="15">
    <source>
        <dbReference type="EMBL" id="MCY1721424.1"/>
    </source>
</evidence>
<evidence type="ECO:0000313" key="16">
    <source>
        <dbReference type="Proteomes" id="UP001145087"/>
    </source>
</evidence>
<dbReference type="Pfam" id="PF13715">
    <property type="entry name" value="CarbopepD_reg_2"/>
    <property type="match status" value="1"/>
</dbReference>
<dbReference type="InterPro" id="IPR012910">
    <property type="entry name" value="Plug_dom"/>
</dbReference>
<keyword evidence="7 10" id="KW-0472">Membrane</keyword>
<keyword evidence="16" id="KW-1185">Reference proteome</keyword>
<name>A0A9X3J5C8_9BACT</name>
<keyword evidence="3 10" id="KW-1134">Transmembrane beta strand</keyword>
<dbReference type="PANTHER" id="PTHR30069">
    <property type="entry name" value="TONB-DEPENDENT OUTER MEMBRANE RECEPTOR"/>
    <property type="match status" value="1"/>
</dbReference>
<evidence type="ECO:0000256" key="11">
    <source>
        <dbReference type="RuleBase" id="RU003357"/>
    </source>
</evidence>
<reference evidence="15" key="1">
    <citation type="submission" date="2022-11" db="EMBL/GenBank/DDBJ databases">
        <title>Marilongibacter aestuarii gen. nov., sp. nov., isolated from tidal flat sediment.</title>
        <authorList>
            <person name="Jiayan W."/>
        </authorList>
    </citation>
    <scope>NUCLEOTIDE SEQUENCE</scope>
    <source>
        <strain evidence="15">Z1-6</strain>
    </source>
</reference>
<evidence type="ECO:0000256" key="4">
    <source>
        <dbReference type="ARBA" id="ARBA00022692"/>
    </source>
</evidence>
<dbReference type="SUPFAM" id="SSF49464">
    <property type="entry name" value="Carboxypeptidase regulatory domain-like"/>
    <property type="match status" value="1"/>
</dbReference>
<dbReference type="SUPFAM" id="SSF56935">
    <property type="entry name" value="Porins"/>
    <property type="match status" value="1"/>
</dbReference>
<dbReference type="CDD" id="cd01347">
    <property type="entry name" value="ligand_gated_channel"/>
    <property type="match status" value="1"/>
</dbReference>
<keyword evidence="2 10" id="KW-0813">Transport</keyword>
<evidence type="ECO:0000256" key="12">
    <source>
        <dbReference type="SAM" id="SignalP"/>
    </source>
</evidence>
<keyword evidence="9 10" id="KW-0998">Cell outer membrane</keyword>
<sequence>MKKIVLIIIAAFSTMQLFSQPVEGIILNTETNTPIANVNISVKNSPLGTVSDQNGHFSLALPEGQNTTLYISCVGYETQEIGVTGNKNITIQLHPGSIQLNRSIVVTASRNELLSLQSPDAVSVITNQELKNNAPRSMAEALIGATGVWMQKTNHGGGSPFVRGLTGNQTLLLIDGIRLNNATFRYGPNQYFNTIDVFSVDRVEVIRGKGSVMYGSDALGGAINVLTRTPQYTSGESRFGGKGQVKYMNKGMEKSGTGEVSYASKNFAISGNAHYKDFGDIYAGGSLGYERPSGYDENGVNLKAKVRFAESWQITSAFQYLRQNNVGRYDQVAQRGYQIYKYDLQIHRLSYAKVEHYSENKWIRKVKLTLSNQYSDETRKKQKENSTTYTLENDAVKTNGISFENYSSISKIWEAVSGAEFYSDNVNSGKTVTDLETSDEIISRGLYPDNSSMKNFGLFSQHTLKHNKLQVTFGGRFNTFQIRSTDDEFGKVTLTPSSLVGNISFQYFTAPTQHFILSAHSAFRAPNINDISSFGSFDYGIEIPSTDLSPEKSITVEGGYKKSSEKFSMAATAFNTCLKDQIVRIESTYNGEEYIDGERVYQKANVARSNIFGIEFESGFQFNRQLTFVNNLTWLYGKNLENDAPMRRIPPLNGKLALQYSLSAIFGEAEFLFAAKQDRLSDGDIDDHRIPEGGTPGWNILNLKAGYSWDKISINAGLQNLFNQAYRIHGSGVDGYGRSFWVTIQFEV</sequence>
<feature type="signal peptide" evidence="12">
    <location>
        <begin position="1"/>
        <end position="19"/>
    </location>
</feature>
<evidence type="ECO:0000256" key="3">
    <source>
        <dbReference type="ARBA" id="ARBA00022452"/>
    </source>
</evidence>
<evidence type="ECO:0000256" key="8">
    <source>
        <dbReference type="ARBA" id="ARBA00023170"/>
    </source>
</evidence>
<protein>
    <submittedName>
        <fullName evidence="15">TonB-dependent receptor</fullName>
    </submittedName>
</protein>
<evidence type="ECO:0000256" key="9">
    <source>
        <dbReference type="ARBA" id="ARBA00023237"/>
    </source>
</evidence>
<feature type="chain" id="PRO_5040807846" evidence="12">
    <location>
        <begin position="20"/>
        <end position="748"/>
    </location>
</feature>
<dbReference type="InterPro" id="IPR000531">
    <property type="entry name" value="Beta-barrel_TonB"/>
</dbReference>
<dbReference type="InterPro" id="IPR008969">
    <property type="entry name" value="CarboxyPept-like_regulatory"/>
</dbReference>
<dbReference type="PROSITE" id="PS52016">
    <property type="entry name" value="TONB_DEPENDENT_REC_3"/>
    <property type="match status" value="1"/>
</dbReference>
<dbReference type="GO" id="GO:0015344">
    <property type="term" value="F:siderophore uptake transmembrane transporter activity"/>
    <property type="evidence" value="ECO:0007669"/>
    <property type="project" value="TreeGrafter"/>
</dbReference>
<dbReference type="InterPro" id="IPR037066">
    <property type="entry name" value="Plug_dom_sf"/>
</dbReference>
<proteinExistence type="inferred from homology"/>
<evidence type="ECO:0000256" key="6">
    <source>
        <dbReference type="ARBA" id="ARBA00023077"/>
    </source>
</evidence>
<gene>
    <name evidence="15" type="ORF">OU798_13795</name>
</gene>
<dbReference type="Gene3D" id="2.170.130.10">
    <property type="entry name" value="TonB-dependent receptor, plug domain"/>
    <property type="match status" value="1"/>
</dbReference>
<dbReference type="Proteomes" id="UP001145087">
    <property type="component" value="Unassembled WGS sequence"/>
</dbReference>
<feature type="domain" description="TonB-dependent receptor-like beta-barrel" evidence="13">
    <location>
        <begin position="284"/>
        <end position="721"/>
    </location>
</feature>
<keyword evidence="4 10" id="KW-0812">Transmembrane</keyword>
<dbReference type="Pfam" id="PF07715">
    <property type="entry name" value="Plug"/>
    <property type="match status" value="1"/>
</dbReference>
<comment type="subcellular location">
    <subcellularLocation>
        <location evidence="1 10">Cell outer membrane</location>
        <topology evidence="1 10">Multi-pass membrane protein</topology>
    </subcellularLocation>
</comment>
<comment type="caution">
    <text evidence="15">The sequence shown here is derived from an EMBL/GenBank/DDBJ whole genome shotgun (WGS) entry which is preliminary data.</text>
</comment>
<evidence type="ECO:0000256" key="2">
    <source>
        <dbReference type="ARBA" id="ARBA00022448"/>
    </source>
</evidence>
<comment type="similarity">
    <text evidence="10 11">Belongs to the TonB-dependent receptor family.</text>
</comment>
<feature type="domain" description="TonB-dependent receptor plug" evidence="14">
    <location>
        <begin position="117"/>
        <end position="222"/>
    </location>
</feature>
<dbReference type="Gene3D" id="2.60.40.1120">
    <property type="entry name" value="Carboxypeptidase-like, regulatory domain"/>
    <property type="match status" value="1"/>
</dbReference>
<dbReference type="InterPro" id="IPR039426">
    <property type="entry name" value="TonB-dep_rcpt-like"/>
</dbReference>
<keyword evidence="8 15" id="KW-0675">Receptor</keyword>
<evidence type="ECO:0000256" key="7">
    <source>
        <dbReference type="ARBA" id="ARBA00023136"/>
    </source>
</evidence>
<evidence type="ECO:0000259" key="13">
    <source>
        <dbReference type="Pfam" id="PF00593"/>
    </source>
</evidence>